<evidence type="ECO:0000256" key="4">
    <source>
        <dbReference type="SAM" id="MobiDB-lite"/>
    </source>
</evidence>
<protein>
    <recommendedName>
        <fullName evidence="5">Ubiquitin-like protease family profile domain-containing protein</fullName>
    </recommendedName>
</protein>
<dbReference type="Proteomes" id="UP000886595">
    <property type="component" value="Unassembled WGS sequence"/>
</dbReference>
<feature type="compositionally biased region" description="Basic and acidic residues" evidence="4">
    <location>
        <begin position="21"/>
        <end position="32"/>
    </location>
</feature>
<accession>A0A8X7W4D1</accession>
<evidence type="ECO:0000313" key="6">
    <source>
        <dbReference type="EMBL" id="KAG2322847.1"/>
    </source>
</evidence>
<dbReference type="Pfam" id="PF02902">
    <property type="entry name" value="Peptidase_C48"/>
    <property type="match status" value="1"/>
</dbReference>
<dbReference type="InterPro" id="IPR038765">
    <property type="entry name" value="Papain-like_cys_pep_sf"/>
</dbReference>
<keyword evidence="7" id="KW-1185">Reference proteome</keyword>
<evidence type="ECO:0000259" key="5">
    <source>
        <dbReference type="Pfam" id="PF02902"/>
    </source>
</evidence>
<evidence type="ECO:0000256" key="2">
    <source>
        <dbReference type="ARBA" id="ARBA00022670"/>
    </source>
</evidence>
<keyword evidence="3" id="KW-0378">Hydrolase</keyword>
<reference evidence="6 7" key="1">
    <citation type="submission" date="2020-02" db="EMBL/GenBank/DDBJ databases">
        <authorList>
            <person name="Ma Q."/>
            <person name="Huang Y."/>
            <person name="Song X."/>
            <person name="Pei D."/>
        </authorList>
    </citation>
    <scope>NUCLEOTIDE SEQUENCE [LARGE SCALE GENOMIC DNA]</scope>
    <source>
        <strain evidence="6">Sxm20200214</strain>
        <tissue evidence="6">Leaf</tissue>
    </source>
</reference>
<organism evidence="6 7">
    <name type="scientific">Brassica carinata</name>
    <name type="common">Ethiopian mustard</name>
    <name type="synonym">Abyssinian cabbage</name>
    <dbReference type="NCBI Taxonomy" id="52824"/>
    <lineage>
        <taxon>Eukaryota</taxon>
        <taxon>Viridiplantae</taxon>
        <taxon>Streptophyta</taxon>
        <taxon>Embryophyta</taxon>
        <taxon>Tracheophyta</taxon>
        <taxon>Spermatophyta</taxon>
        <taxon>Magnoliopsida</taxon>
        <taxon>eudicotyledons</taxon>
        <taxon>Gunneridae</taxon>
        <taxon>Pentapetalae</taxon>
        <taxon>rosids</taxon>
        <taxon>malvids</taxon>
        <taxon>Brassicales</taxon>
        <taxon>Brassicaceae</taxon>
        <taxon>Brassiceae</taxon>
        <taxon>Brassica</taxon>
    </lineage>
</organism>
<dbReference type="SUPFAM" id="SSF54001">
    <property type="entry name" value="Cysteine proteinases"/>
    <property type="match status" value="1"/>
</dbReference>
<comment type="caution">
    <text evidence="6">The sequence shown here is derived from an EMBL/GenBank/DDBJ whole genome shotgun (WGS) entry which is preliminary data.</text>
</comment>
<evidence type="ECO:0000256" key="1">
    <source>
        <dbReference type="ARBA" id="ARBA00005234"/>
    </source>
</evidence>
<evidence type="ECO:0000256" key="3">
    <source>
        <dbReference type="ARBA" id="ARBA00022801"/>
    </source>
</evidence>
<feature type="region of interest" description="Disordered" evidence="4">
    <location>
        <begin position="15"/>
        <end position="47"/>
    </location>
</feature>
<evidence type="ECO:0000313" key="7">
    <source>
        <dbReference type="Proteomes" id="UP000886595"/>
    </source>
</evidence>
<name>A0A8X7W4D1_BRACI</name>
<comment type="similarity">
    <text evidence="1">Belongs to the peptidase C48 family.</text>
</comment>
<keyword evidence="2" id="KW-0645">Protease</keyword>
<feature type="domain" description="Ubiquitin-like protease family profile" evidence="5">
    <location>
        <begin position="435"/>
        <end position="558"/>
    </location>
</feature>
<dbReference type="Gene3D" id="3.40.395.10">
    <property type="entry name" value="Adenoviral Proteinase, Chain A"/>
    <property type="match status" value="1"/>
</dbReference>
<sequence length="558" mass="63124">MVEAVPCLNEVIQETCSSSEGDSKEDVEEKSGKPKRKTLSPGHARNIDKQSDVLVRSIIDEDPLRPVDESEFVWSDEEDDEKVDHTVFLINNNFNFTKSMFVGGVSKLDVDRMRAAENVSSKLKKPKKQPAFSMSNDPGYIASIVIQNVKPQLQTMEGNILRASTRLDSIEGSLLGLVKSVFAKFKEEMLESVRCLVAEFTKGDEVGPSRIPEKGNQTPSINKGNMAGSNVSHVRDANAQSIRNILANLSAYSTPPASPRLSLMFYNRSGDGENVNESIVHSAHSQNHHRSLDLNQPLEVENRGQANHFDMPSFSLGLTQEERLDVAAGISPTEFVGLIPCPIVSVGEKSDDPQNSRKSKRQKCVPQALVDDYQCDPDIVSRVRKSQKFIFAFDESKEIDMKYERLGEEVVDILIRVLKYSLEQHFHVDFSLMDVYLDSKYTSGIIRTYPRFSKSRKKLKRVRNVSYIHRRRYYFPINVCKKHWVGVCVDPMCGKFTVLDCNTSFYSDVMMEKHLHPHLAMIPHLLRLSGHALPGDERHLLEYERPKCVSQTHNSFDS</sequence>
<dbReference type="EMBL" id="JAAMPC010000003">
    <property type="protein sequence ID" value="KAG2322847.1"/>
    <property type="molecule type" value="Genomic_DNA"/>
</dbReference>
<dbReference type="AlphaFoldDB" id="A0A8X7W4D1"/>
<proteinExistence type="inferred from homology"/>
<dbReference type="GO" id="GO:0008234">
    <property type="term" value="F:cysteine-type peptidase activity"/>
    <property type="evidence" value="ECO:0007669"/>
    <property type="project" value="InterPro"/>
</dbReference>
<gene>
    <name evidence="6" type="ORF">Bca52824_016060</name>
</gene>
<dbReference type="GO" id="GO:0006508">
    <property type="term" value="P:proteolysis"/>
    <property type="evidence" value="ECO:0007669"/>
    <property type="project" value="UniProtKB-KW"/>
</dbReference>
<dbReference type="InterPro" id="IPR003653">
    <property type="entry name" value="Peptidase_C48_C"/>
</dbReference>